<reference evidence="3" key="2">
    <citation type="submission" date="2023-05" db="EMBL/GenBank/DDBJ databases">
        <authorList>
            <consortium name="Lawrence Berkeley National Laboratory"/>
            <person name="Steindorff A."/>
            <person name="Hensen N."/>
            <person name="Bonometti L."/>
            <person name="Westerberg I."/>
            <person name="Brannstrom I.O."/>
            <person name="Guillou S."/>
            <person name="Cros-Aarteil S."/>
            <person name="Calhoun S."/>
            <person name="Haridas S."/>
            <person name="Kuo A."/>
            <person name="Mondo S."/>
            <person name="Pangilinan J."/>
            <person name="Riley R."/>
            <person name="Labutti K."/>
            <person name="Andreopoulos B."/>
            <person name="Lipzen A."/>
            <person name="Chen C."/>
            <person name="Yanf M."/>
            <person name="Daum C."/>
            <person name="Ng V."/>
            <person name="Clum A."/>
            <person name="Ohm R."/>
            <person name="Martin F."/>
            <person name="Silar P."/>
            <person name="Natvig D."/>
            <person name="Lalanne C."/>
            <person name="Gautier V."/>
            <person name="Ament-Velasquez S.L."/>
            <person name="Kruys A."/>
            <person name="Hutchinson M.I."/>
            <person name="Powell A.J."/>
            <person name="Barry K."/>
            <person name="Miller A.N."/>
            <person name="Grigoriev I.V."/>
            <person name="Debuchy R."/>
            <person name="Gladieux P."/>
            <person name="Thoren M.H."/>
            <person name="Johannesson H."/>
        </authorList>
    </citation>
    <scope>NUCLEOTIDE SEQUENCE</scope>
    <source>
        <strain evidence="3">CBS 508.74</strain>
    </source>
</reference>
<evidence type="ECO:0000256" key="1">
    <source>
        <dbReference type="SAM" id="MobiDB-lite"/>
    </source>
</evidence>
<keyword evidence="2" id="KW-0812">Transmembrane</keyword>
<dbReference type="Proteomes" id="UP001302812">
    <property type="component" value="Unassembled WGS sequence"/>
</dbReference>
<feature type="region of interest" description="Disordered" evidence="1">
    <location>
        <begin position="600"/>
        <end position="624"/>
    </location>
</feature>
<accession>A0AAN6TPN0</accession>
<feature type="transmembrane region" description="Helical" evidence="2">
    <location>
        <begin position="17"/>
        <end position="38"/>
    </location>
</feature>
<keyword evidence="2" id="KW-1133">Transmembrane helix</keyword>
<feature type="compositionally biased region" description="Acidic residues" evidence="1">
    <location>
        <begin position="613"/>
        <end position="624"/>
    </location>
</feature>
<dbReference type="EMBL" id="MU853332">
    <property type="protein sequence ID" value="KAK4117850.1"/>
    <property type="molecule type" value="Genomic_DNA"/>
</dbReference>
<gene>
    <name evidence="3" type="ORF">N656DRAFT_841447</name>
</gene>
<evidence type="ECO:0000256" key="2">
    <source>
        <dbReference type="SAM" id="Phobius"/>
    </source>
</evidence>
<keyword evidence="4" id="KW-1185">Reference proteome</keyword>
<organism evidence="3 4">
    <name type="scientific">Canariomyces notabilis</name>
    <dbReference type="NCBI Taxonomy" id="2074819"/>
    <lineage>
        <taxon>Eukaryota</taxon>
        <taxon>Fungi</taxon>
        <taxon>Dikarya</taxon>
        <taxon>Ascomycota</taxon>
        <taxon>Pezizomycotina</taxon>
        <taxon>Sordariomycetes</taxon>
        <taxon>Sordariomycetidae</taxon>
        <taxon>Sordariales</taxon>
        <taxon>Chaetomiaceae</taxon>
        <taxon>Canariomyces</taxon>
    </lineage>
</organism>
<feature type="region of interest" description="Disordered" evidence="1">
    <location>
        <begin position="549"/>
        <end position="577"/>
    </location>
</feature>
<sequence length="624" mass="69429">MGWTKCFTERFGHSQPLVPWVALVLHFSIYFSLAWIMLIKLQGYKANDDAFPSAFRSLGRQKLRASDIISLISIATKLADIIAGFWSSMLAIRFAHVVWKKIRSVRPYDTDKVDKVIRWTTQYYFPPTTMGGRLFSPQAVMIRLCLLLFGLSFIGAPLIEGALDWSSSSQLGEPGAARVATGNPTAQFFRWNWPSSGNMLDRQEIAEAASLASIAWERQTASNASDTTTAGTGLENRRPCRHVTNDTPFPVGSEIHNVTIPCIVVHNITWPTGETPSYIKTILDNSTAVSASNYDPFSAGVDHPGIGVLFDPTNTTLPLPVKFGTKKINIAVIDQPSYPAPFRWSGTMATIIFLSRAYPYAPFLVDPFGYQALNNSIPNREERGHIISVRPGEAGVKPDRTYTYLTVNFTAGVRFSARGRYIKPNVIETDTEDDSDDDIVPDPWVREALYMMSDVMATVAVTNSSEMATWQNLQGYAEALIRYSYLGAWDVLQRQFDPNSTELAVTLLEPRLQANVNVARVLGWFVLNLGFTCTALSLPVLWRDEVERDDHDQSEGGESESRREGKKTGTGTKDKMQDIAELMRTVTAYEAKLEPGAVVRKGEVKGKVKEKEPDSEDDELLPGR</sequence>
<dbReference type="GeneID" id="89943119"/>
<dbReference type="AlphaFoldDB" id="A0AAN6TPN0"/>
<evidence type="ECO:0000313" key="4">
    <source>
        <dbReference type="Proteomes" id="UP001302812"/>
    </source>
</evidence>
<name>A0AAN6TPN0_9PEZI</name>
<comment type="caution">
    <text evidence="3">The sequence shown here is derived from an EMBL/GenBank/DDBJ whole genome shotgun (WGS) entry which is preliminary data.</text>
</comment>
<evidence type="ECO:0000313" key="3">
    <source>
        <dbReference type="EMBL" id="KAK4117850.1"/>
    </source>
</evidence>
<keyword evidence="2" id="KW-0472">Membrane</keyword>
<feature type="compositionally biased region" description="Basic and acidic residues" evidence="1">
    <location>
        <begin position="600"/>
        <end position="612"/>
    </location>
</feature>
<dbReference type="RefSeq" id="XP_064675420.1">
    <property type="nucleotide sequence ID" value="XM_064818993.1"/>
</dbReference>
<reference evidence="3" key="1">
    <citation type="journal article" date="2023" name="Mol. Phylogenet. Evol.">
        <title>Genome-scale phylogeny and comparative genomics of the fungal order Sordariales.</title>
        <authorList>
            <person name="Hensen N."/>
            <person name="Bonometti L."/>
            <person name="Westerberg I."/>
            <person name="Brannstrom I.O."/>
            <person name="Guillou S."/>
            <person name="Cros-Aarteil S."/>
            <person name="Calhoun S."/>
            <person name="Haridas S."/>
            <person name="Kuo A."/>
            <person name="Mondo S."/>
            <person name="Pangilinan J."/>
            <person name="Riley R."/>
            <person name="LaButti K."/>
            <person name="Andreopoulos B."/>
            <person name="Lipzen A."/>
            <person name="Chen C."/>
            <person name="Yan M."/>
            <person name="Daum C."/>
            <person name="Ng V."/>
            <person name="Clum A."/>
            <person name="Steindorff A."/>
            <person name="Ohm R.A."/>
            <person name="Martin F."/>
            <person name="Silar P."/>
            <person name="Natvig D.O."/>
            <person name="Lalanne C."/>
            <person name="Gautier V."/>
            <person name="Ament-Velasquez S.L."/>
            <person name="Kruys A."/>
            <person name="Hutchinson M.I."/>
            <person name="Powell A.J."/>
            <person name="Barry K."/>
            <person name="Miller A.N."/>
            <person name="Grigoriev I.V."/>
            <person name="Debuchy R."/>
            <person name="Gladieux P."/>
            <person name="Hiltunen Thoren M."/>
            <person name="Johannesson H."/>
        </authorList>
    </citation>
    <scope>NUCLEOTIDE SEQUENCE</scope>
    <source>
        <strain evidence="3">CBS 508.74</strain>
    </source>
</reference>
<feature type="region of interest" description="Disordered" evidence="1">
    <location>
        <begin position="222"/>
        <end position="241"/>
    </location>
</feature>
<feature type="transmembrane region" description="Helical" evidence="2">
    <location>
        <begin position="140"/>
        <end position="159"/>
    </location>
</feature>
<proteinExistence type="predicted"/>
<feature type="compositionally biased region" description="Polar residues" evidence="1">
    <location>
        <begin position="222"/>
        <end position="231"/>
    </location>
</feature>
<protein>
    <submittedName>
        <fullName evidence="3">Uncharacterized protein</fullName>
    </submittedName>
</protein>